<name>A0AAV2FVL4_9ROSI</name>
<protein>
    <recommendedName>
        <fullName evidence="3">Retrotransposon gag domain-containing protein</fullName>
    </recommendedName>
</protein>
<accession>A0AAV2FVL4</accession>
<gene>
    <name evidence="1" type="ORF">LTRI10_LOCUS41638</name>
</gene>
<evidence type="ECO:0000313" key="1">
    <source>
        <dbReference type="EMBL" id="CAL1401590.1"/>
    </source>
</evidence>
<sequence length="118" mass="13803">MKPRWRLIKIPKRELRNRGPWDTIWLHGRRISSRPLCIHPRSPTIPRPSLTMIQNNVKFQGLKDKSPREHIQRFVEIAGSLKINGVPEEALNLRLFPYYTAGNELKWLNNITALSINS</sequence>
<reference evidence="1 2" key="1">
    <citation type="submission" date="2024-04" db="EMBL/GenBank/DDBJ databases">
        <authorList>
            <person name="Fracassetti M."/>
        </authorList>
    </citation>
    <scope>NUCLEOTIDE SEQUENCE [LARGE SCALE GENOMIC DNA]</scope>
</reference>
<dbReference type="EMBL" id="OZ034820">
    <property type="protein sequence ID" value="CAL1401590.1"/>
    <property type="molecule type" value="Genomic_DNA"/>
</dbReference>
<proteinExistence type="predicted"/>
<dbReference type="AlphaFoldDB" id="A0AAV2FVL4"/>
<dbReference type="Proteomes" id="UP001497516">
    <property type="component" value="Chromosome 7"/>
</dbReference>
<evidence type="ECO:0000313" key="2">
    <source>
        <dbReference type="Proteomes" id="UP001497516"/>
    </source>
</evidence>
<keyword evidence="2" id="KW-1185">Reference proteome</keyword>
<organism evidence="1 2">
    <name type="scientific">Linum trigynum</name>
    <dbReference type="NCBI Taxonomy" id="586398"/>
    <lineage>
        <taxon>Eukaryota</taxon>
        <taxon>Viridiplantae</taxon>
        <taxon>Streptophyta</taxon>
        <taxon>Embryophyta</taxon>
        <taxon>Tracheophyta</taxon>
        <taxon>Spermatophyta</taxon>
        <taxon>Magnoliopsida</taxon>
        <taxon>eudicotyledons</taxon>
        <taxon>Gunneridae</taxon>
        <taxon>Pentapetalae</taxon>
        <taxon>rosids</taxon>
        <taxon>fabids</taxon>
        <taxon>Malpighiales</taxon>
        <taxon>Linaceae</taxon>
        <taxon>Linum</taxon>
    </lineage>
</organism>
<evidence type="ECO:0008006" key="3">
    <source>
        <dbReference type="Google" id="ProtNLM"/>
    </source>
</evidence>